<keyword evidence="3" id="KW-1185">Reference proteome</keyword>
<sequence length="460" mass="51132">MSNVQPAMDLKPVLELSLGCEVGMLRAFPVKIKGYSGTFALVYSADFDIDPFSEMFFFPTDTLKLAVYTAEGELLWKRDLGAGAIPGIWFCPFYVFDLDQDGTDEIWFVHNLNLEHQLSVRNSALERVDGRTGETLGQYPWEYRDQEQRMSPLYRNFIAGGYVQGEPVLVTAQGTYGNMYLQGWSQDMSPRWETVIGKNDPGARGSHTCPVIDFNQDGTDEIFWGERCIELDQGKELFCADRDVYKGHSDVIQPILDKDSGELSVFTVRESDHAASPRVVMFDTAGERKWGDVDAGHMDMGWAARLNDDRSHVVMAIRIGAKTCGPDGRFHQDMNEFTYDAASGEALQLPYSIYRTVPVDLNGDGFHELVRGIPGGDGEVFDRKGNTLGSVGGTVAMASKFLDLPGEQLLMFYPDGSIKVWADANAVDSEEAKARYAHPFYASAQRLTGVGYNLNLMCGL</sequence>
<dbReference type="RefSeq" id="WP_166148917.1">
    <property type="nucleotide sequence ID" value="NZ_JAAOIW010000003.1"/>
</dbReference>
<dbReference type="PANTHER" id="PTHR43118">
    <property type="entry name" value="RHAMNOGALACTURONAN LYASE (EUROFUNG)"/>
    <property type="match status" value="1"/>
</dbReference>
<evidence type="ECO:0000259" key="1">
    <source>
        <dbReference type="Pfam" id="PF21348"/>
    </source>
</evidence>
<comment type="caution">
    <text evidence="2">The sequence shown here is derived from an EMBL/GenBank/DDBJ whole genome shotgun (WGS) entry which is preliminary data.</text>
</comment>
<dbReference type="PANTHER" id="PTHR43118:SF1">
    <property type="entry name" value="RHAMNOGALACTURONAN LYASE (EUROFUNG)"/>
    <property type="match status" value="1"/>
</dbReference>
<name>A0ABX0J835_9BACL</name>
<reference evidence="2" key="1">
    <citation type="submission" date="2020-03" db="EMBL/GenBank/DDBJ databases">
        <title>Draft sequencing of Paenibacilllus sp. S3N08.</title>
        <authorList>
            <person name="Kim D.-U."/>
        </authorList>
    </citation>
    <scope>NUCLEOTIDE SEQUENCE</scope>
    <source>
        <strain evidence="2">S3N08</strain>
    </source>
</reference>
<evidence type="ECO:0000313" key="3">
    <source>
        <dbReference type="Proteomes" id="UP001165962"/>
    </source>
</evidence>
<dbReference type="Proteomes" id="UP001165962">
    <property type="component" value="Unassembled WGS sequence"/>
</dbReference>
<evidence type="ECO:0000313" key="2">
    <source>
        <dbReference type="EMBL" id="NHN30176.1"/>
    </source>
</evidence>
<protein>
    <recommendedName>
        <fullName evidence="1">Rhamnogalacturonan lyase family 11 C-terminal domain-containing protein</fullName>
    </recommendedName>
</protein>
<dbReference type="Pfam" id="PF21348">
    <property type="entry name" value="RGL11_C"/>
    <property type="match status" value="1"/>
</dbReference>
<gene>
    <name evidence="2" type="ORF">G9U52_10060</name>
</gene>
<accession>A0ABX0J835</accession>
<dbReference type="InterPro" id="IPR028994">
    <property type="entry name" value="Integrin_alpha_N"/>
</dbReference>
<dbReference type="EMBL" id="JAAOIW010000003">
    <property type="protein sequence ID" value="NHN30176.1"/>
    <property type="molecule type" value="Genomic_DNA"/>
</dbReference>
<dbReference type="SUPFAM" id="SSF69318">
    <property type="entry name" value="Integrin alpha N-terminal domain"/>
    <property type="match status" value="2"/>
</dbReference>
<dbReference type="InterPro" id="IPR034641">
    <property type="entry name" value="RGL11"/>
</dbReference>
<feature type="domain" description="Rhamnogalacturonan lyase family 11 C-terminal" evidence="1">
    <location>
        <begin position="161"/>
        <end position="303"/>
    </location>
</feature>
<organism evidence="2 3">
    <name type="scientific">Paenibacillus agricola</name>
    <dbReference type="NCBI Taxonomy" id="2716264"/>
    <lineage>
        <taxon>Bacteria</taxon>
        <taxon>Bacillati</taxon>
        <taxon>Bacillota</taxon>
        <taxon>Bacilli</taxon>
        <taxon>Bacillales</taxon>
        <taxon>Paenibacillaceae</taxon>
        <taxon>Paenibacillus</taxon>
    </lineage>
</organism>
<proteinExistence type="predicted"/>
<dbReference type="InterPro" id="IPR049366">
    <property type="entry name" value="RGL11_C"/>
</dbReference>